<name>A0AAQ3PT65_PASNO</name>
<dbReference type="InterPro" id="IPR002110">
    <property type="entry name" value="Ankyrin_rpt"/>
</dbReference>
<evidence type="ECO:0008006" key="3">
    <source>
        <dbReference type="Google" id="ProtNLM"/>
    </source>
</evidence>
<evidence type="ECO:0000313" key="1">
    <source>
        <dbReference type="EMBL" id="WVZ53443.1"/>
    </source>
</evidence>
<evidence type="ECO:0000313" key="2">
    <source>
        <dbReference type="Proteomes" id="UP001341281"/>
    </source>
</evidence>
<dbReference type="SUPFAM" id="SSF48403">
    <property type="entry name" value="Ankyrin repeat"/>
    <property type="match status" value="1"/>
</dbReference>
<organism evidence="1 2">
    <name type="scientific">Paspalum notatum var. saurae</name>
    <dbReference type="NCBI Taxonomy" id="547442"/>
    <lineage>
        <taxon>Eukaryota</taxon>
        <taxon>Viridiplantae</taxon>
        <taxon>Streptophyta</taxon>
        <taxon>Embryophyta</taxon>
        <taxon>Tracheophyta</taxon>
        <taxon>Spermatophyta</taxon>
        <taxon>Magnoliopsida</taxon>
        <taxon>Liliopsida</taxon>
        <taxon>Poales</taxon>
        <taxon>Poaceae</taxon>
        <taxon>PACMAD clade</taxon>
        <taxon>Panicoideae</taxon>
        <taxon>Andropogonodae</taxon>
        <taxon>Paspaleae</taxon>
        <taxon>Paspalinae</taxon>
        <taxon>Paspalum</taxon>
    </lineage>
</organism>
<keyword evidence="2" id="KW-1185">Reference proteome</keyword>
<dbReference type="SMART" id="SM00248">
    <property type="entry name" value="ANK"/>
    <property type="match status" value="4"/>
</dbReference>
<proteinExistence type="predicted"/>
<dbReference type="Pfam" id="PF12796">
    <property type="entry name" value="Ank_2"/>
    <property type="match status" value="1"/>
</dbReference>
<dbReference type="EMBL" id="CP144745">
    <property type="protein sequence ID" value="WVZ53443.1"/>
    <property type="molecule type" value="Genomic_DNA"/>
</dbReference>
<protein>
    <recommendedName>
        <fullName evidence="3">Ankyrin repeat protein</fullName>
    </recommendedName>
</protein>
<gene>
    <name evidence="1" type="ORF">U9M48_004384</name>
</gene>
<dbReference type="PANTHER" id="PTHR24121">
    <property type="entry name" value="NO MECHANORECEPTOR POTENTIAL C, ISOFORM D-RELATED"/>
    <property type="match status" value="1"/>
</dbReference>
<sequence length="208" mass="22312">MDRRLLQAAVTGDSTLIKQLASADPAMLLGTTPQGNTCLHISSTHGHEGFCRDAVALNASLLDTINADGETPLLTAVTRGRASLASFLLSCCREKRLSETILKQDKHGCNALHHSIRRGHRMLAMELREAEPALSKAVDEQNVSPMFIAVTRGFIDLFEKLLAIPGSTDSGDNGFNVLHAAVKSGNTGGTCASMQTQLTSTIRPVIYR</sequence>
<dbReference type="Gene3D" id="1.25.40.20">
    <property type="entry name" value="Ankyrin repeat-containing domain"/>
    <property type="match status" value="1"/>
</dbReference>
<dbReference type="AlphaFoldDB" id="A0AAQ3PT65"/>
<reference evidence="1 2" key="1">
    <citation type="submission" date="2024-02" db="EMBL/GenBank/DDBJ databases">
        <title>High-quality chromosome-scale genome assembly of Pensacola bahiagrass (Paspalum notatum Flugge var. saurae).</title>
        <authorList>
            <person name="Vega J.M."/>
            <person name="Podio M."/>
            <person name="Orjuela J."/>
            <person name="Siena L.A."/>
            <person name="Pessino S.C."/>
            <person name="Combes M.C."/>
            <person name="Mariac C."/>
            <person name="Albertini E."/>
            <person name="Pupilli F."/>
            <person name="Ortiz J.P.A."/>
            <person name="Leblanc O."/>
        </authorList>
    </citation>
    <scope>NUCLEOTIDE SEQUENCE [LARGE SCALE GENOMIC DNA]</scope>
    <source>
        <strain evidence="1">R1</strain>
        <tissue evidence="1">Leaf</tissue>
    </source>
</reference>
<dbReference type="InterPro" id="IPR036770">
    <property type="entry name" value="Ankyrin_rpt-contain_sf"/>
</dbReference>
<dbReference type="Proteomes" id="UP001341281">
    <property type="component" value="Chromosome 01"/>
</dbReference>
<accession>A0AAQ3PT65</accession>
<dbReference type="PANTHER" id="PTHR24121:SF19">
    <property type="entry name" value="OS11G0247700 PROTEIN"/>
    <property type="match status" value="1"/>
</dbReference>